<gene>
    <name evidence="3" type="ORF">GCM10011348_26740</name>
</gene>
<evidence type="ECO:0000313" key="4">
    <source>
        <dbReference type="Proteomes" id="UP000599578"/>
    </source>
</evidence>
<keyword evidence="4" id="KW-1185">Reference proteome</keyword>
<dbReference type="EMBL" id="BMLT01000006">
    <property type="protein sequence ID" value="GGO83300.1"/>
    <property type="molecule type" value="Genomic_DNA"/>
</dbReference>
<feature type="region of interest" description="Disordered" evidence="1">
    <location>
        <begin position="39"/>
        <end position="58"/>
    </location>
</feature>
<sequence length="536" mass="61376">MKFHLLLTLLLLFSVPQVKAATPVNGYAWLYSWQSGANSKSSSPGGSPPQSSLGEFKRELEEAESIPDQVIIDGDHLMPAFSSAVEEVLQQMAPLYDYETQVPRATQPDISRREKRLLGAYLDRVDHAGLAQLLALYHLKRSLLRDSGGQAIKHTILAQYFLHRSLDLGRDKWWIRKSLQATEAQLHQWFETRRPHNDAADNADENHPAHIFFREIFFNNHEGDRFIALEKLLDDFAEHPRNMLTNTYLTTVNIWMGGEADYDDPTVLYHFVLSSYFSVRARYLAEERETLWRENPNEHSRFRLATLIGGWTVPARRWLARLHGDDTAVQRLDAEHNHWLAINTAFVSVPVGLMLFEENDKFAEGFAAWEAGRDYCDKVSPTDLSCIDWPRASFNILSFVLGEVDFYLKSGQLAVAESLLSLRHIPNEYFAESFAVWDIGREAWLHREQNLEQIAALYQNEDPGDDPSHFLLKQHRWGPGTFICQVCHQRQSKEWPEGEVERVLSWTDEIPPVGEGNWPPVSTSWYGSSTSVGLSL</sequence>
<evidence type="ECO:0000256" key="1">
    <source>
        <dbReference type="SAM" id="MobiDB-lite"/>
    </source>
</evidence>
<dbReference type="AlphaFoldDB" id="A0A917ZH59"/>
<feature type="compositionally biased region" description="Low complexity" evidence="1">
    <location>
        <begin position="39"/>
        <end position="52"/>
    </location>
</feature>
<evidence type="ECO:0000313" key="3">
    <source>
        <dbReference type="EMBL" id="GGO83300.1"/>
    </source>
</evidence>
<dbReference type="RefSeq" id="WP_188861114.1">
    <property type="nucleotide sequence ID" value="NZ_BMLT01000006.1"/>
</dbReference>
<name>A0A917ZH59_9GAMM</name>
<accession>A0A917ZH59</accession>
<feature type="chain" id="PRO_5037942529" description="DUF4034 domain-containing protein" evidence="2">
    <location>
        <begin position="21"/>
        <end position="536"/>
    </location>
</feature>
<reference evidence="3 4" key="1">
    <citation type="journal article" date="2014" name="Int. J. Syst. Evol. Microbiol.">
        <title>Complete genome sequence of Corynebacterium casei LMG S-19264T (=DSM 44701T), isolated from a smear-ripened cheese.</title>
        <authorList>
            <consortium name="US DOE Joint Genome Institute (JGI-PGF)"/>
            <person name="Walter F."/>
            <person name="Albersmeier A."/>
            <person name="Kalinowski J."/>
            <person name="Ruckert C."/>
        </authorList>
    </citation>
    <scope>NUCLEOTIDE SEQUENCE [LARGE SCALE GENOMIC DNA]</scope>
    <source>
        <strain evidence="3 4">CGMCC 1.7286</strain>
    </source>
</reference>
<evidence type="ECO:0008006" key="5">
    <source>
        <dbReference type="Google" id="ProtNLM"/>
    </source>
</evidence>
<proteinExistence type="predicted"/>
<dbReference type="Proteomes" id="UP000599578">
    <property type="component" value="Unassembled WGS sequence"/>
</dbReference>
<protein>
    <recommendedName>
        <fullName evidence="5">DUF4034 domain-containing protein</fullName>
    </recommendedName>
</protein>
<keyword evidence="2" id="KW-0732">Signal</keyword>
<comment type="caution">
    <text evidence="3">The sequence shown here is derived from an EMBL/GenBank/DDBJ whole genome shotgun (WGS) entry which is preliminary data.</text>
</comment>
<organism evidence="3 4">
    <name type="scientific">Marinobacterium nitratireducens</name>
    <dbReference type="NCBI Taxonomy" id="518897"/>
    <lineage>
        <taxon>Bacteria</taxon>
        <taxon>Pseudomonadati</taxon>
        <taxon>Pseudomonadota</taxon>
        <taxon>Gammaproteobacteria</taxon>
        <taxon>Oceanospirillales</taxon>
        <taxon>Oceanospirillaceae</taxon>
        <taxon>Marinobacterium</taxon>
    </lineage>
</organism>
<feature type="signal peptide" evidence="2">
    <location>
        <begin position="1"/>
        <end position="20"/>
    </location>
</feature>
<evidence type="ECO:0000256" key="2">
    <source>
        <dbReference type="SAM" id="SignalP"/>
    </source>
</evidence>